<protein>
    <recommendedName>
        <fullName evidence="3">diacylglycerol O-acyltransferase</fullName>
        <ecNumber evidence="3">2.3.1.20</ecNumber>
    </recommendedName>
</protein>
<feature type="non-terminal residue" evidence="9">
    <location>
        <position position="494"/>
    </location>
</feature>
<keyword evidence="7" id="KW-0732">Signal</keyword>
<evidence type="ECO:0000313" key="10">
    <source>
        <dbReference type="Proteomes" id="UP001497623"/>
    </source>
</evidence>
<comment type="pathway">
    <text evidence="1">Glycerolipid metabolism; triacylglycerol biosynthesis.</text>
</comment>
<dbReference type="GO" id="GO:0004144">
    <property type="term" value="F:diacylglycerol O-acyltransferase activity"/>
    <property type="evidence" value="ECO:0007669"/>
    <property type="project" value="UniProtKB-EC"/>
</dbReference>
<proteinExistence type="predicted"/>
<dbReference type="InterPro" id="IPR045034">
    <property type="entry name" value="O-acyltransferase_WSD1-like"/>
</dbReference>
<gene>
    <name evidence="9" type="ORF">MNOR_LOCUS36701</name>
</gene>
<dbReference type="Gene3D" id="3.30.559.10">
    <property type="entry name" value="Chloramphenicol acetyltransferase-like domain"/>
    <property type="match status" value="1"/>
</dbReference>
<organism evidence="9 10">
    <name type="scientific">Meganyctiphanes norvegica</name>
    <name type="common">Northern krill</name>
    <name type="synonym">Thysanopoda norvegica</name>
    <dbReference type="NCBI Taxonomy" id="48144"/>
    <lineage>
        <taxon>Eukaryota</taxon>
        <taxon>Metazoa</taxon>
        <taxon>Ecdysozoa</taxon>
        <taxon>Arthropoda</taxon>
        <taxon>Crustacea</taxon>
        <taxon>Multicrustacea</taxon>
        <taxon>Malacostraca</taxon>
        <taxon>Eumalacostraca</taxon>
        <taxon>Eucarida</taxon>
        <taxon>Euphausiacea</taxon>
        <taxon>Euphausiidae</taxon>
        <taxon>Meganyctiphanes</taxon>
    </lineage>
</organism>
<name>A0AAV2SIG4_MEGNR</name>
<keyword evidence="4" id="KW-0808">Transferase</keyword>
<dbReference type="EC" id="2.3.1.20" evidence="3"/>
<evidence type="ECO:0000256" key="3">
    <source>
        <dbReference type="ARBA" id="ARBA00013244"/>
    </source>
</evidence>
<comment type="pathway">
    <text evidence="2">Lipid metabolism.</text>
</comment>
<dbReference type="InterPro" id="IPR004255">
    <property type="entry name" value="O-acyltransferase_WSD1_N"/>
</dbReference>
<keyword evidence="10" id="KW-1185">Reference proteome</keyword>
<dbReference type="PANTHER" id="PTHR31650">
    <property type="entry name" value="O-ACYLTRANSFERASE (WSD1-LIKE) FAMILY PROTEIN"/>
    <property type="match status" value="1"/>
</dbReference>
<dbReference type="AlphaFoldDB" id="A0AAV2SIG4"/>
<feature type="chain" id="PRO_5044022155" description="diacylglycerol O-acyltransferase" evidence="7">
    <location>
        <begin position="23"/>
        <end position="494"/>
    </location>
</feature>
<evidence type="ECO:0000256" key="6">
    <source>
        <dbReference type="ARBA" id="ARBA00048109"/>
    </source>
</evidence>
<dbReference type="Proteomes" id="UP001497623">
    <property type="component" value="Unassembled WGS sequence"/>
</dbReference>
<evidence type="ECO:0000313" key="9">
    <source>
        <dbReference type="EMBL" id="CAL4192087.1"/>
    </source>
</evidence>
<feature type="signal peptide" evidence="7">
    <location>
        <begin position="1"/>
        <end position="22"/>
    </location>
</feature>
<evidence type="ECO:0000256" key="1">
    <source>
        <dbReference type="ARBA" id="ARBA00004771"/>
    </source>
</evidence>
<comment type="caution">
    <text evidence="9">The sequence shown here is derived from an EMBL/GenBank/DDBJ whole genome shotgun (WGS) entry which is preliminary data.</text>
</comment>
<dbReference type="SUPFAM" id="SSF52777">
    <property type="entry name" value="CoA-dependent acyltransferases"/>
    <property type="match status" value="1"/>
</dbReference>
<dbReference type="InterPro" id="IPR023213">
    <property type="entry name" value="CAT-like_dom_sf"/>
</dbReference>
<dbReference type="Pfam" id="PF03007">
    <property type="entry name" value="WS_DGAT_cat"/>
    <property type="match status" value="1"/>
</dbReference>
<accession>A0AAV2SIG4</accession>
<dbReference type="GO" id="GO:0019432">
    <property type="term" value="P:triglyceride biosynthetic process"/>
    <property type="evidence" value="ECO:0007669"/>
    <property type="project" value="TreeGrafter"/>
</dbReference>
<dbReference type="GO" id="GO:0005886">
    <property type="term" value="C:plasma membrane"/>
    <property type="evidence" value="ECO:0007669"/>
    <property type="project" value="TreeGrafter"/>
</dbReference>
<evidence type="ECO:0000256" key="2">
    <source>
        <dbReference type="ARBA" id="ARBA00005189"/>
    </source>
</evidence>
<evidence type="ECO:0000259" key="8">
    <source>
        <dbReference type="Pfam" id="PF03007"/>
    </source>
</evidence>
<reference evidence="9 10" key="1">
    <citation type="submission" date="2024-05" db="EMBL/GenBank/DDBJ databases">
        <authorList>
            <person name="Wallberg A."/>
        </authorList>
    </citation>
    <scope>NUCLEOTIDE SEQUENCE [LARGE SCALE GENOMIC DNA]</scope>
</reference>
<comment type="catalytic activity">
    <reaction evidence="6">
        <text>an acyl-CoA + a 1,2-diacyl-sn-glycerol = a triacyl-sn-glycerol + CoA</text>
        <dbReference type="Rhea" id="RHEA:10868"/>
        <dbReference type="ChEBI" id="CHEBI:17815"/>
        <dbReference type="ChEBI" id="CHEBI:57287"/>
        <dbReference type="ChEBI" id="CHEBI:58342"/>
        <dbReference type="ChEBI" id="CHEBI:64615"/>
        <dbReference type="EC" id="2.3.1.20"/>
    </reaction>
</comment>
<evidence type="ECO:0000256" key="5">
    <source>
        <dbReference type="ARBA" id="ARBA00023315"/>
    </source>
</evidence>
<sequence length="494" mass="55158">MFPALWMFPVLFMNSTMHIAEPDPPWGRERAMKQPTKMNTEELDMTNLATLTLLGILCLKSMGKESKYLKLKSWIRFLGKQIVKAFKKMYLLTLMTHIMQIITGLVLHALTLPLVIPFLLLFWFVSRIAKILIWLHYGSTASKCSGMDAAWGLESPQSRPIISVLITMSGIPDIGKIRSHIKSKIVDAMDPSGEYKYRKFHQLFFRRFGYYVWQDQAEFDITNHITMVSMKHSVGDKKSQILKYMCKTETMNLSGDRPPWRITVIDTGDGRYSLLIILHHAIGDGMSLVRLCLESLVDDPLTVTYPSPRKQHPVIKLFVNIWSAIVLPLGMLKVIGNNDKSSLHGVQLSGEKIAASSVGLPLELVRNVKKTAGATVNDVLMSCLASATTKLLARRNETCSNITTVIPVNFHQENEKLKLHNCFSCGIIKLSTEPTTSSLARLSDTKNAFDKLKVDPTLAAVYWAVAAASDIIPAPIAERIFTGKGISLAASNIP</sequence>
<feature type="domain" description="O-acyltransferase WSD1-like N-terminal" evidence="8">
    <location>
        <begin position="208"/>
        <end position="310"/>
    </location>
</feature>
<dbReference type="PANTHER" id="PTHR31650:SF1">
    <property type="entry name" value="WAX ESTER SYNTHASE_DIACYLGLYCEROL ACYLTRANSFERASE 4-RELATED"/>
    <property type="match status" value="1"/>
</dbReference>
<evidence type="ECO:0000256" key="4">
    <source>
        <dbReference type="ARBA" id="ARBA00022679"/>
    </source>
</evidence>
<keyword evidence="5" id="KW-0012">Acyltransferase</keyword>
<dbReference type="EMBL" id="CAXKWB010068531">
    <property type="protein sequence ID" value="CAL4192087.1"/>
    <property type="molecule type" value="Genomic_DNA"/>
</dbReference>
<evidence type="ECO:0000256" key="7">
    <source>
        <dbReference type="SAM" id="SignalP"/>
    </source>
</evidence>